<dbReference type="EMBL" id="JACHCE010000003">
    <property type="protein sequence ID" value="MBB5636425.1"/>
    <property type="molecule type" value="Genomic_DNA"/>
</dbReference>
<dbReference type="NCBIfam" id="TIGR04057">
    <property type="entry name" value="SusC_RagA_signa"/>
    <property type="match status" value="1"/>
</dbReference>
<evidence type="ECO:0000256" key="6">
    <source>
        <dbReference type="ARBA" id="ARBA00023136"/>
    </source>
</evidence>
<keyword evidence="5 9" id="KW-0798">TonB box</keyword>
<feature type="chain" id="PRO_5030736160" evidence="10">
    <location>
        <begin position="21"/>
        <end position="1014"/>
    </location>
</feature>
<keyword evidence="10" id="KW-0732">Signal</keyword>
<dbReference type="InterPro" id="IPR036942">
    <property type="entry name" value="Beta-barrel_TonB_sf"/>
</dbReference>
<dbReference type="InterPro" id="IPR023996">
    <property type="entry name" value="TonB-dep_OMP_SusC/RagA"/>
</dbReference>
<dbReference type="Gene3D" id="2.170.130.10">
    <property type="entry name" value="TonB-dependent receptor, plug domain"/>
    <property type="match status" value="1"/>
</dbReference>
<dbReference type="Proteomes" id="UP000537204">
    <property type="component" value="Unassembled WGS sequence"/>
</dbReference>
<evidence type="ECO:0000313" key="13">
    <source>
        <dbReference type="EMBL" id="MBB5636425.1"/>
    </source>
</evidence>
<dbReference type="Pfam" id="PF07715">
    <property type="entry name" value="Plug"/>
    <property type="match status" value="1"/>
</dbReference>
<keyword evidence="6 8" id="KW-0472">Membrane</keyword>
<dbReference type="SUPFAM" id="SSF49464">
    <property type="entry name" value="Carboxypeptidase regulatory domain-like"/>
    <property type="match status" value="1"/>
</dbReference>
<dbReference type="NCBIfam" id="TIGR04056">
    <property type="entry name" value="OMP_RagA_SusC"/>
    <property type="match status" value="1"/>
</dbReference>
<dbReference type="InterPro" id="IPR000531">
    <property type="entry name" value="Beta-barrel_TonB"/>
</dbReference>
<evidence type="ECO:0000256" key="3">
    <source>
        <dbReference type="ARBA" id="ARBA00022452"/>
    </source>
</evidence>
<comment type="subcellular location">
    <subcellularLocation>
        <location evidence="1 8">Cell outer membrane</location>
        <topology evidence="1 8">Multi-pass membrane protein</topology>
    </subcellularLocation>
</comment>
<evidence type="ECO:0000259" key="12">
    <source>
        <dbReference type="Pfam" id="PF07715"/>
    </source>
</evidence>
<evidence type="ECO:0000256" key="9">
    <source>
        <dbReference type="RuleBase" id="RU003357"/>
    </source>
</evidence>
<evidence type="ECO:0000259" key="11">
    <source>
        <dbReference type="Pfam" id="PF00593"/>
    </source>
</evidence>
<keyword evidence="3 8" id="KW-1134">Transmembrane beta strand</keyword>
<dbReference type="RefSeq" id="WP_183881988.1">
    <property type="nucleotide sequence ID" value="NZ_JACHCE010000003.1"/>
</dbReference>
<dbReference type="SUPFAM" id="SSF56935">
    <property type="entry name" value="Porins"/>
    <property type="match status" value="1"/>
</dbReference>
<dbReference type="PROSITE" id="PS52016">
    <property type="entry name" value="TONB_DEPENDENT_REC_3"/>
    <property type="match status" value="1"/>
</dbReference>
<dbReference type="Gene3D" id="2.60.40.1120">
    <property type="entry name" value="Carboxypeptidase-like, regulatory domain"/>
    <property type="match status" value="1"/>
</dbReference>
<evidence type="ECO:0000256" key="10">
    <source>
        <dbReference type="SAM" id="SignalP"/>
    </source>
</evidence>
<comment type="caution">
    <text evidence="13">The sequence shown here is derived from an EMBL/GenBank/DDBJ whole genome shotgun (WGS) entry which is preliminary data.</text>
</comment>
<accession>A0A7W8ZM38</accession>
<dbReference type="InterPro" id="IPR012910">
    <property type="entry name" value="Plug_dom"/>
</dbReference>
<organism evidence="13 14">
    <name type="scientific">Pedobacter cryoconitis</name>
    <dbReference type="NCBI Taxonomy" id="188932"/>
    <lineage>
        <taxon>Bacteria</taxon>
        <taxon>Pseudomonadati</taxon>
        <taxon>Bacteroidota</taxon>
        <taxon>Sphingobacteriia</taxon>
        <taxon>Sphingobacteriales</taxon>
        <taxon>Sphingobacteriaceae</taxon>
        <taxon>Pedobacter</taxon>
    </lineage>
</organism>
<protein>
    <submittedName>
        <fullName evidence="13">TonB-linked SusC/RagA family outer membrane protein</fullName>
    </submittedName>
</protein>
<dbReference type="InterPro" id="IPR023997">
    <property type="entry name" value="TonB-dep_OMP_SusC/RagA_CS"/>
</dbReference>
<dbReference type="Gene3D" id="2.40.170.20">
    <property type="entry name" value="TonB-dependent receptor, beta-barrel domain"/>
    <property type="match status" value="1"/>
</dbReference>
<dbReference type="GO" id="GO:0009279">
    <property type="term" value="C:cell outer membrane"/>
    <property type="evidence" value="ECO:0007669"/>
    <property type="project" value="UniProtKB-SubCell"/>
</dbReference>
<evidence type="ECO:0000313" key="14">
    <source>
        <dbReference type="Proteomes" id="UP000537204"/>
    </source>
</evidence>
<evidence type="ECO:0000256" key="4">
    <source>
        <dbReference type="ARBA" id="ARBA00022692"/>
    </source>
</evidence>
<evidence type="ECO:0000256" key="1">
    <source>
        <dbReference type="ARBA" id="ARBA00004571"/>
    </source>
</evidence>
<proteinExistence type="inferred from homology"/>
<feature type="domain" description="TonB-dependent receptor-like beta-barrel" evidence="11">
    <location>
        <begin position="414"/>
        <end position="904"/>
    </location>
</feature>
<evidence type="ECO:0000256" key="8">
    <source>
        <dbReference type="PROSITE-ProRule" id="PRU01360"/>
    </source>
</evidence>
<keyword evidence="7 8" id="KW-0998">Cell outer membrane</keyword>
<dbReference type="Pfam" id="PF13715">
    <property type="entry name" value="CarbopepD_reg_2"/>
    <property type="match status" value="1"/>
</dbReference>
<dbReference type="AlphaFoldDB" id="A0A7W8ZM38"/>
<evidence type="ECO:0000256" key="2">
    <source>
        <dbReference type="ARBA" id="ARBA00022448"/>
    </source>
</evidence>
<evidence type="ECO:0000256" key="5">
    <source>
        <dbReference type="ARBA" id="ARBA00023077"/>
    </source>
</evidence>
<dbReference type="InterPro" id="IPR037066">
    <property type="entry name" value="Plug_dom_sf"/>
</dbReference>
<dbReference type="InterPro" id="IPR008969">
    <property type="entry name" value="CarboxyPept-like_regulatory"/>
</dbReference>
<keyword evidence="4 8" id="KW-0812">Transmembrane</keyword>
<name>A0A7W8ZM38_9SPHI</name>
<comment type="similarity">
    <text evidence="8 9">Belongs to the TonB-dependent receptor family.</text>
</comment>
<sequence length="1014" mass="109790">MKKLLLSLFLLMFLAVSAMAQERTITGTITGQEDGLPLPGVSVKIKGSGKGTFTNSSGRYSLVIPSATSEIVFSFIGYLPQTKIAGSSGLLNLQLVSDVKGLSEVIITGYGNQVKGKSAISSSLIKAKDIQDVPLTNVNDILQGKAAGVTVLSTSGQPGAQSNVRVRGVGSISASASPLYVIDGVIVETGQFANDYNQIAQSNDILSNLNPNDLESVTVLKDASALALYGSRGGNGVIVITTKRGKAGESVINFSAQMGTVRPSFGKWKMMDGKQVYDYERSVLAVNGSTPAEIDAAYPASLLDKTFDWVKAAYRHGSTKAYDLSISGGNEKTTHAISLGYFDQDGTVINSGFKRINANLNVDSKAKSWLKVGMSLNTSFSNALNADGGGYYSSPLYGSMANSPLHVYPYKPDGSLFTGSEPEYGGNFSDNFLYSNPLNYTKMKQFRGLGNGYAEVKIKDWLNVKQTIGIDLINAALKNYLDPTTGNGLGATPAKSGELTQTQTNVYTFTSQSSIYGNFRLKDTRHELGYMILTEYQRYNSSNFYADALGSSDPRLQELGTFGTPNAVGGGQSEYSFLSYLGQVNYTFDSKYSLTGSIRRDGSSRFGKNNRYANFYSIGGSWKIIDEDFMKTQHLFSDLRLRSSFGTSGVASVPNIENSNYLAQPLYTYKNITYNGVGGSGPSTPGNENLTWEKNKQFDVGLEVAILKGRLRGTFDFYNRKSTDVLLRVPVSRTSGFTTAFKNAASLTNKGFEATLSSDNIKSSSGFSWTTDFNFSYNNNEVTKLFNDQDIITSLGITRVGLPINAWFLPVWAGVDPSNGDPLWYLADGKTTTNNYAIANRNENKKYSGTSLPKYIYGLSNTFRYKGVELAFTIYASTGAKAYNQAGSIIDSDGANWQGGYFIDADKNFWTTPGQNAERPKPVIGGNQNSAGLSTRFLESNDFLRLRNVTLGYTLPASVAQKMKLSSLKVFVTGINLLTITKYKGVDPEGALTANEFFKYPVSKSITAGVKVSL</sequence>
<dbReference type="Pfam" id="PF00593">
    <property type="entry name" value="TonB_dep_Rec_b-barrel"/>
    <property type="match status" value="1"/>
</dbReference>
<feature type="signal peptide" evidence="10">
    <location>
        <begin position="1"/>
        <end position="20"/>
    </location>
</feature>
<evidence type="ECO:0000256" key="7">
    <source>
        <dbReference type="ARBA" id="ARBA00023237"/>
    </source>
</evidence>
<reference evidence="13 14" key="1">
    <citation type="submission" date="2020-08" db="EMBL/GenBank/DDBJ databases">
        <title>Genomic Encyclopedia of Type Strains, Phase IV (KMG-V): Genome sequencing to study the core and pangenomes of soil and plant-associated prokaryotes.</title>
        <authorList>
            <person name="Whitman W."/>
        </authorList>
    </citation>
    <scope>NUCLEOTIDE SEQUENCE [LARGE SCALE GENOMIC DNA]</scope>
    <source>
        <strain evidence="13 14">S3M1</strain>
    </source>
</reference>
<feature type="domain" description="TonB-dependent receptor plug" evidence="12">
    <location>
        <begin position="117"/>
        <end position="237"/>
    </location>
</feature>
<dbReference type="InterPro" id="IPR039426">
    <property type="entry name" value="TonB-dep_rcpt-like"/>
</dbReference>
<keyword evidence="2 8" id="KW-0813">Transport</keyword>
<gene>
    <name evidence="13" type="ORF">HDE68_002326</name>
</gene>